<evidence type="ECO:0000256" key="2">
    <source>
        <dbReference type="ARBA" id="ARBA00022515"/>
    </source>
</evidence>
<evidence type="ECO:0000256" key="5">
    <source>
        <dbReference type="ARBA" id="ARBA00022705"/>
    </source>
</evidence>
<comment type="subunit">
    <text evidence="12">Monomer. Interacts with DnaB.</text>
</comment>
<dbReference type="Gene3D" id="3.90.980.10">
    <property type="entry name" value="DNA primase, catalytic core, N-terminal domain"/>
    <property type="match status" value="1"/>
</dbReference>
<dbReference type="Pfam" id="PF10410">
    <property type="entry name" value="DnaB_bind"/>
    <property type="match status" value="1"/>
</dbReference>
<dbReference type="SUPFAM" id="SSF57783">
    <property type="entry name" value="Zinc beta-ribbon"/>
    <property type="match status" value="1"/>
</dbReference>
<feature type="zinc finger region" description="CHC2-type" evidence="12">
    <location>
        <begin position="38"/>
        <end position="62"/>
    </location>
</feature>
<dbReference type="PROSITE" id="PS50880">
    <property type="entry name" value="TOPRIM"/>
    <property type="match status" value="1"/>
</dbReference>
<evidence type="ECO:0000256" key="4">
    <source>
        <dbReference type="ARBA" id="ARBA00022695"/>
    </source>
</evidence>
<keyword evidence="1 12" id="KW-0240">DNA-directed RNA polymerase</keyword>
<evidence type="ECO:0000259" key="14">
    <source>
        <dbReference type="PROSITE" id="PS50880"/>
    </source>
</evidence>
<evidence type="ECO:0000256" key="7">
    <source>
        <dbReference type="ARBA" id="ARBA00022771"/>
    </source>
</evidence>
<keyword evidence="16" id="KW-1185">Reference proteome</keyword>
<dbReference type="EC" id="2.7.7.101" evidence="12"/>
<comment type="caution">
    <text evidence="15">The sequence shown here is derived from an EMBL/GenBank/DDBJ whole genome shotgun (WGS) entry which is preliminary data.</text>
</comment>
<evidence type="ECO:0000313" key="16">
    <source>
        <dbReference type="Proteomes" id="UP001249959"/>
    </source>
</evidence>
<dbReference type="EMBL" id="JAVNWW010000001">
    <property type="protein sequence ID" value="MDU0807703.1"/>
    <property type="molecule type" value="Genomic_DNA"/>
</dbReference>
<evidence type="ECO:0000256" key="10">
    <source>
        <dbReference type="ARBA" id="ARBA00023125"/>
    </source>
</evidence>
<evidence type="ECO:0000256" key="11">
    <source>
        <dbReference type="ARBA" id="ARBA00023163"/>
    </source>
</evidence>
<dbReference type="InterPro" id="IPR034151">
    <property type="entry name" value="TOPRIM_DnaG_bac"/>
</dbReference>
<organism evidence="15 16">
    <name type="scientific">Aquirufa regiilacus</name>
    <dbReference type="NCBI Taxonomy" id="3024868"/>
    <lineage>
        <taxon>Bacteria</taxon>
        <taxon>Pseudomonadati</taxon>
        <taxon>Bacteroidota</taxon>
        <taxon>Cytophagia</taxon>
        <taxon>Cytophagales</taxon>
        <taxon>Flectobacillaceae</taxon>
        <taxon>Aquirufa</taxon>
    </lineage>
</organism>
<dbReference type="InterPro" id="IPR030846">
    <property type="entry name" value="DnaG_bac"/>
</dbReference>
<dbReference type="SMART" id="SM00493">
    <property type="entry name" value="TOPRIM"/>
    <property type="match status" value="1"/>
</dbReference>
<keyword evidence="4 12" id="KW-0548">Nucleotidyltransferase</keyword>
<dbReference type="InterPro" id="IPR019475">
    <property type="entry name" value="DNA_primase_DnaB-bd"/>
</dbReference>
<keyword evidence="9" id="KW-0460">Magnesium</keyword>
<dbReference type="InterPro" id="IPR037068">
    <property type="entry name" value="DNA_primase_core_N_sf"/>
</dbReference>
<evidence type="ECO:0000256" key="9">
    <source>
        <dbReference type="ARBA" id="ARBA00022842"/>
    </source>
</evidence>
<dbReference type="Pfam" id="PF01807">
    <property type="entry name" value="Zn_ribbon_DnaG"/>
    <property type="match status" value="1"/>
</dbReference>
<evidence type="ECO:0000256" key="12">
    <source>
        <dbReference type="HAMAP-Rule" id="MF_00974"/>
    </source>
</evidence>
<comment type="function">
    <text evidence="12 13">RNA polymerase that catalyzes the synthesis of short RNA molecules used as primers for DNA polymerase during DNA replication.</text>
</comment>
<dbReference type="InterPro" id="IPR050219">
    <property type="entry name" value="DnaG_primase"/>
</dbReference>
<dbReference type="Pfam" id="PF13155">
    <property type="entry name" value="Toprim_2"/>
    <property type="match status" value="1"/>
</dbReference>
<feature type="domain" description="Toprim" evidence="14">
    <location>
        <begin position="263"/>
        <end position="344"/>
    </location>
</feature>
<evidence type="ECO:0000256" key="1">
    <source>
        <dbReference type="ARBA" id="ARBA00022478"/>
    </source>
</evidence>
<keyword evidence="6 12" id="KW-0479">Metal-binding</keyword>
<protein>
    <recommendedName>
        <fullName evidence="12 13">DNA primase</fullName>
        <ecNumber evidence="12">2.7.7.101</ecNumber>
    </recommendedName>
</protein>
<comment type="cofactor">
    <cofactor evidence="12 13">
        <name>Zn(2+)</name>
        <dbReference type="ChEBI" id="CHEBI:29105"/>
    </cofactor>
    <text evidence="12 13">Binds 1 zinc ion per monomer.</text>
</comment>
<dbReference type="Pfam" id="PF08275">
    <property type="entry name" value="DNAG_N"/>
    <property type="match status" value="1"/>
</dbReference>
<evidence type="ECO:0000256" key="6">
    <source>
        <dbReference type="ARBA" id="ARBA00022723"/>
    </source>
</evidence>
<comment type="similarity">
    <text evidence="12 13">Belongs to the DnaG primase family.</text>
</comment>
<dbReference type="RefSeq" id="WP_316070163.1">
    <property type="nucleotide sequence ID" value="NZ_JAVNWW010000001.1"/>
</dbReference>
<name>A0ABU3TPB2_9BACT</name>
<dbReference type="InterPro" id="IPR006295">
    <property type="entry name" value="DNA_primase_DnaG"/>
</dbReference>
<dbReference type="SUPFAM" id="SSF56731">
    <property type="entry name" value="DNA primase core"/>
    <property type="match status" value="1"/>
</dbReference>
<accession>A0ABU3TPB2</accession>
<dbReference type="PANTHER" id="PTHR30313">
    <property type="entry name" value="DNA PRIMASE"/>
    <property type="match status" value="1"/>
</dbReference>
<dbReference type="InterPro" id="IPR006171">
    <property type="entry name" value="TOPRIM_dom"/>
</dbReference>
<dbReference type="NCBIfam" id="TIGR01391">
    <property type="entry name" value="dnaG"/>
    <property type="match status" value="1"/>
</dbReference>
<keyword evidence="5 12" id="KW-0235">DNA replication</keyword>
<comment type="domain">
    <text evidence="12">Contains an N-terminal zinc-binding domain, a central core domain that contains the primase activity, and a C-terminal DnaB-binding domain.</text>
</comment>
<evidence type="ECO:0000256" key="8">
    <source>
        <dbReference type="ARBA" id="ARBA00022833"/>
    </source>
</evidence>
<dbReference type="Proteomes" id="UP001249959">
    <property type="component" value="Unassembled WGS sequence"/>
</dbReference>
<reference evidence="15 16" key="1">
    <citation type="submission" date="2023-09" db="EMBL/GenBank/DDBJ databases">
        <title>Aquirufa genomes.</title>
        <authorList>
            <person name="Pitt A."/>
        </authorList>
    </citation>
    <scope>NUCLEOTIDE SEQUENCE [LARGE SCALE GENOMIC DNA]</scope>
    <source>
        <strain evidence="15 16">LEOWEIH-7C</strain>
    </source>
</reference>
<dbReference type="PANTHER" id="PTHR30313:SF2">
    <property type="entry name" value="DNA PRIMASE"/>
    <property type="match status" value="1"/>
</dbReference>
<dbReference type="CDD" id="cd03364">
    <property type="entry name" value="TOPRIM_DnaG_primases"/>
    <property type="match status" value="1"/>
</dbReference>
<keyword evidence="10 12" id="KW-0238">DNA-binding</keyword>
<keyword evidence="7 12" id="KW-0863">Zinc-finger</keyword>
<dbReference type="PIRSF" id="PIRSF002811">
    <property type="entry name" value="DnaG"/>
    <property type="match status" value="1"/>
</dbReference>
<evidence type="ECO:0000256" key="13">
    <source>
        <dbReference type="PIRNR" id="PIRNR002811"/>
    </source>
</evidence>
<dbReference type="InterPro" id="IPR013264">
    <property type="entry name" value="DNAG_N"/>
</dbReference>
<dbReference type="InterPro" id="IPR002694">
    <property type="entry name" value="Znf_CHC2"/>
</dbReference>
<comment type="catalytic activity">
    <reaction evidence="12">
        <text>ssDNA + n NTP = ssDNA/pppN(pN)n-1 hybrid + (n-1) diphosphate.</text>
        <dbReference type="EC" id="2.7.7.101"/>
    </reaction>
</comment>
<evidence type="ECO:0000256" key="3">
    <source>
        <dbReference type="ARBA" id="ARBA00022679"/>
    </source>
</evidence>
<dbReference type="HAMAP" id="MF_00974">
    <property type="entry name" value="DNA_primase_DnaG"/>
    <property type="match status" value="1"/>
</dbReference>
<sequence>MRIDPETVERIKQTAAVADVIGDYVTVKKKGANYWACCPFHGEKTPSFSISPSKGIYKCFGCGKAGDSVRFIMDIEGLGYGEALRHLAKKYGIDIQEEEMTDDQLLRQNERESLLIILEYAKEFFKKQLTDSDEGKSIALPYFKERGFSDATIQAFDLGYSPEGWDVFLKTALKHGFSQDIIEKAGLVTNKNDEGKVYDRFRNRVIFPIHSVAGKVIAFGARILKSDAKNQAKYLNSPETVVYHKSATLYGIAQAKNEIRQKDVCYLVEGYTDVISLHQAGIKNVVASSGTSLTIEQIKLIGRFTNHVTVLYDGDSAGIKAALRGMDLILEEGLQVNLVVFPEGQDPDSFVRSIGSEAFIEYIQKEARDVISFQANLFMKEAGDDPFKKSELIKEMVQSISKIPDAIQRSLFIQKTSQLMRLEEDVLLAEMNKLHLKKVQQKSMPTLSPQNEAELQALFEPGPEVDAPVEVQNLAYYQELECMRLLVNYGHLEISPEKAPGVSLLQYLIHELEEVHFQTPLFKGIMDTCRSEFARGVIPEPSFYLHHPEEEVQRFAIDASSDKHVLSTVWRDRHEIKVKKDEELLEDFAYKNILRLRKVYNDQHIKDVMERMDQYVGDPNEMNDLLLEFIHLKEIQKNISQELGTVIEK</sequence>
<dbReference type="InterPro" id="IPR036977">
    <property type="entry name" value="DNA_primase_Znf_CHC2"/>
</dbReference>
<evidence type="ECO:0000313" key="15">
    <source>
        <dbReference type="EMBL" id="MDU0807703.1"/>
    </source>
</evidence>
<dbReference type="Gene3D" id="3.90.580.10">
    <property type="entry name" value="Zinc finger, CHC2-type domain"/>
    <property type="match status" value="1"/>
</dbReference>
<keyword evidence="3 12" id="KW-0808">Transferase</keyword>
<gene>
    <name evidence="12 15" type="primary">dnaG</name>
    <name evidence="15" type="ORF">PQG45_01490</name>
</gene>
<keyword evidence="8 12" id="KW-0862">Zinc</keyword>
<keyword evidence="2 12" id="KW-0639">Primosome</keyword>
<keyword evidence="11 12" id="KW-0804">Transcription</keyword>
<proteinExistence type="inferred from homology"/>
<dbReference type="Gene3D" id="3.40.1360.10">
    <property type="match status" value="1"/>
</dbReference>
<dbReference type="SMART" id="SM00400">
    <property type="entry name" value="ZnF_CHCC"/>
    <property type="match status" value="1"/>
</dbReference>